<evidence type="ECO:0000313" key="2">
    <source>
        <dbReference type="EMBL" id="MFG6299547.1"/>
    </source>
</evidence>
<accession>A0ABW7EAY5</accession>
<dbReference type="InterPro" id="IPR005363">
    <property type="entry name" value="UPF0167"/>
</dbReference>
<dbReference type="EMBL" id="JBIENY010000428">
    <property type="protein sequence ID" value="MFG6299547.1"/>
    <property type="molecule type" value="Genomic_DNA"/>
</dbReference>
<dbReference type="Proteomes" id="UP001605990">
    <property type="component" value="Unassembled WGS sequence"/>
</dbReference>
<dbReference type="Pfam" id="PF03691">
    <property type="entry name" value="UPF0167"/>
    <property type="match status" value="1"/>
</dbReference>
<gene>
    <name evidence="2" type="ORF">ACGU38_29845</name>
</gene>
<reference evidence="2 3" key="1">
    <citation type="submission" date="2024-10" db="EMBL/GenBank/DDBJ databases">
        <title>Draft genome assembly of a novel steroid transforming actinomycete isolated from African clawed frog Xenopus laevis.</title>
        <authorList>
            <person name="Bragin E."/>
            <person name="Kollerov V."/>
            <person name="Donova M.V."/>
        </authorList>
    </citation>
    <scope>NUCLEOTIDE SEQUENCE [LARGE SCALE GENOMIC DNA]</scope>
    <source>
        <strain evidence="2 3">MTOC-St3</strain>
    </source>
</reference>
<keyword evidence="3" id="KW-1185">Reference proteome</keyword>
<protein>
    <submittedName>
        <fullName evidence="2">CbrC family protein</fullName>
    </submittedName>
</protein>
<feature type="non-terminal residue" evidence="2">
    <location>
        <position position="1"/>
    </location>
</feature>
<organism evidence="2 3">
    <name type="scientific">Streptomyces rochei</name>
    <name type="common">Streptomyces parvullus</name>
    <dbReference type="NCBI Taxonomy" id="1928"/>
    <lineage>
        <taxon>Bacteria</taxon>
        <taxon>Bacillati</taxon>
        <taxon>Actinomycetota</taxon>
        <taxon>Actinomycetes</taxon>
        <taxon>Kitasatosporales</taxon>
        <taxon>Streptomycetaceae</taxon>
        <taxon>Streptomyces</taxon>
        <taxon>Streptomyces rochei group</taxon>
    </lineage>
</organism>
<proteinExistence type="inferred from homology"/>
<comment type="similarity">
    <text evidence="1">Belongs to the UPF0167 family.</text>
</comment>
<name>A0ABW7EAY5_STRRO</name>
<sequence length="49" mass="5527">GAAQRGRRRGWSAEAVESYLDALDKDSQPTGYLFVCRTCARYMAHVDFT</sequence>
<evidence type="ECO:0000256" key="1">
    <source>
        <dbReference type="ARBA" id="ARBA00008525"/>
    </source>
</evidence>
<comment type="caution">
    <text evidence="2">The sequence shown here is derived from an EMBL/GenBank/DDBJ whole genome shotgun (WGS) entry which is preliminary data.</text>
</comment>
<evidence type="ECO:0000313" key="3">
    <source>
        <dbReference type="Proteomes" id="UP001605990"/>
    </source>
</evidence>
<dbReference type="RefSeq" id="WP_394395441.1">
    <property type="nucleotide sequence ID" value="NZ_JBIENY010000428.1"/>
</dbReference>